<dbReference type="InterPro" id="IPR016024">
    <property type="entry name" value="ARM-type_fold"/>
</dbReference>
<dbReference type="AlphaFoldDB" id="A0A087AL31"/>
<protein>
    <submittedName>
        <fullName evidence="1">Putative DNA alkylation repair enzyme</fullName>
    </submittedName>
</protein>
<dbReference type="Gene3D" id="1.25.10.90">
    <property type="match status" value="1"/>
</dbReference>
<dbReference type="SUPFAM" id="SSF48371">
    <property type="entry name" value="ARM repeat"/>
    <property type="match status" value="1"/>
</dbReference>
<dbReference type="Pfam" id="PF08713">
    <property type="entry name" value="DNA_alkylation"/>
    <property type="match status" value="1"/>
</dbReference>
<reference evidence="1 2" key="1">
    <citation type="submission" date="2014-03" db="EMBL/GenBank/DDBJ databases">
        <title>Genomics of Bifidobacteria.</title>
        <authorList>
            <person name="Ventura M."/>
            <person name="Milani C."/>
            <person name="Lugli G.A."/>
        </authorList>
    </citation>
    <scope>NUCLEOTIDE SEQUENCE [LARGE SCALE GENOMIC DNA]</scope>
    <source>
        <strain evidence="1 2">LMG 10738</strain>
    </source>
</reference>
<keyword evidence="2" id="KW-1185">Reference proteome</keyword>
<evidence type="ECO:0000313" key="1">
    <source>
        <dbReference type="EMBL" id="KFI59481.1"/>
    </source>
</evidence>
<gene>
    <name evidence="1" type="ORF">BCUN_1606</name>
</gene>
<dbReference type="STRING" id="1688.BCUN_1606"/>
<dbReference type="EMBL" id="JGYV01000025">
    <property type="protein sequence ID" value="KFI59481.1"/>
    <property type="molecule type" value="Genomic_DNA"/>
</dbReference>
<dbReference type="InterPro" id="IPR014825">
    <property type="entry name" value="DNA_alkylation"/>
</dbReference>
<dbReference type="RefSeq" id="WP_051921020.1">
    <property type="nucleotide sequence ID" value="NZ_JGYV01000025.1"/>
</dbReference>
<name>A0A087AL31_9BIFI</name>
<evidence type="ECO:0000313" key="2">
    <source>
        <dbReference type="Proteomes" id="UP000029067"/>
    </source>
</evidence>
<dbReference type="eggNOG" id="COG4912">
    <property type="taxonomic scope" value="Bacteria"/>
</dbReference>
<sequence>MSTGTLALRRRLESMADPAYRQFNARSVPTVDPDSMIGIRVPGLRALAKDLLRSDATTVDEFLDDLPHRWFEENMLHAILIGEVARDEQEAFALLDAFLPHADNWAVTDIIRVKAFRRRGADDEAILERLARWSASRSPYTVRYAVVELMADFLDERFEPAHLDMVVRIASDDYYVNMARAWYLATALARQWNATLPVLEGRRLDAWTHNRTIRKACESFRVSDGHKAVLRALKVPWPPSSTTIRSTATT</sequence>
<proteinExistence type="predicted"/>
<accession>A0A087AL31</accession>
<dbReference type="CDD" id="cd06561">
    <property type="entry name" value="AlkD_like"/>
    <property type="match status" value="1"/>
</dbReference>
<dbReference type="Proteomes" id="UP000029067">
    <property type="component" value="Unassembled WGS sequence"/>
</dbReference>
<organism evidence="1 2">
    <name type="scientific">Bifidobacterium cuniculi</name>
    <dbReference type="NCBI Taxonomy" id="1688"/>
    <lineage>
        <taxon>Bacteria</taxon>
        <taxon>Bacillati</taxon>
        <taxon>Actinomycetota</taxon>
        <taxon>Actinomycetes</taxon>
        <taxon>Bifidobacteriales</taxon>
        <taxon>Bifidobacteriaceae</taxon>
        <taxon>Bifidobacterium</taxon>
    </lineage>
</organism>
<comment type="caution">
    <text evidence="1">The sequence shown here is derived from an EMBL/GenBank/DDBJ whole genome shotgun (WGS) entry which is preliminary data.</text>
</comment>
<dbReference type="OrthoDB" id="9797095at2"/>